<keyword evidence="5" id="KW-1185">Reference proteome</keyword>
<keyword evidence="2" id="KW-1133">Transmembrane helix</keyword>
<evidence type="ECO:0000313" key="4">
    <source>
        <dbReference type="EMBL" id="CAL4761542.1"/>
    </source>
</evidence>
<keyword evidence="2" id="KW-0472">Membrane</keyword>
<comment type="caution">
    <text evidence="3">The sequence shown here is derived from an EMBL/GenBank/DDBJ whole genome shotgun (WGS) entry which is preliminary data.</text>
</comment>
<feature type="transmembrane region" description="Helical" evidence="2">
    <location>
        <begin position="94"/>
        <end position="112"/>
    </location>
</feature>
<evidence type="ECO:0000256" key="1">
    <source>
        <dbReference type="SAM" id="MobiDB-lite"/>
    </source>
</evidence>
<reference evidence="3" key="1">
    <citation type="submission" date="2022-10" db="EMBL/GenBank/DDBJ databases">
        <authorList>
            <person name="Chen Y."/>
            <person name="Dougan E. K."/>
            <person name="Chan C."/>
            <person name="Rhodes N."/>
            <person name="Thang M."/>
        </authorList>
    </citation>
    <scope>NUCLEOTIDE SEQUENCE</scope>
</reference>
<accession>A0A9P1BKB3</accession>
<proteinExistence type="predicted"/>
<dbReference type="EMBL" id="CAMXCT010000123">
    <property type="protein sequence ID" value="CAI3974230.1"/>
    <property type="molecule type" value="Genomic_DNA"/>
</dbReference>
<dbReference type="EMBL" id="CAMXCT030000123">
    <property type="protein sequence ID" value="CAL4761542.1"/>
    <property type="molecule type" value="Genomic_DNA"/>
</dbReference>
<organism evidence="3">
    <name type="scientific">Cladocopium goreaui</name>
    <dbReference type="NCBI Taxonomy" id="2562237"/>
    <lineage>
        <taxon>Eukaryota</taxon>
        <taxon>Sar</taxon>
        <taxon>Alveolata</taxon>
        <taxon>Dinophyceae</taxon>
        <taxon>Suessiales</taxon>
        <taxon>Symbiodiniaceae</taxon>
        <taxon>Cladocopium</taxon>
    </lineage>
</organism>
<feature type="transmembrane region" description="Helical" evidence="2">
    <location>
        <begin position="118"/>
        <end position="137"/>
    </location>
</feature>
<dbReference type="OrthoDB" id="433839at2759"/>
<feature type="transmembrane region" description="Helical" evidence="2">
    <location>
        <begin position="149"/>
        <end position="173"/>
    </location>
</feature>
<dbReference type="Proteomes" id="UP001152797">
    <property type="component" value="Unassembled WGS sequence"/>
</dbReference>
<sequence length="370" mass="40726">MATTLPLQGREVLLVVLTVVTLWCSALLYLHVNVADKTLNGFWGTLPSAWDHPEPNYLVSHGIGEFWSVLTTIPVAGALLFYQGRRFAYGPKVMLIYGLTCCMYTLACFAHLTLQRHVFSTTVTAVMSNALLTFVMFSHVVHRALQSVLLRLLIVAVSEVLLIGTVAQLPYAINHGGVWTLFIVQAPGVFLATGLALMMARLSTRKEEKTTYDLVFTSGCLLSSAMVLSLVECLIGFEWGYLQNFWGFPYLHVAIHLLEQLGIYIFGVGVAALEVLLLRPKDFQNAKVSQLRWLIYFYCEPSKDGKCSVTATPSPTEPSGGESPPLIAEFINGALDRGLTQRVEKRPEGKGTTLQKRKRTQSPGVASLAA</sequence>
<feature type="region of interest" description="Disordered" evidence="1">
    <location>
        <begin position="305"/>
        <end position="326"/>
    </location>
</feature>
<evidence type="ECO:0000313" key="5">
    <source>
        <dbReference type="Proteomes" id="UP001152797"/>
    </source>
</evidence>
<feature type="transmembrane region" description="Helical" evidence="2">
    <location>
        <begin position="261"/>
        <end position="278"/>
    </location>
</feature>
<protein>
    <submittedName>
        <fullName evidence="3">Uncharacterized protein</fullName>
    </submittedName>
</protein>
<feature type="region of interest" description="Disordered" evidence="1">
    <location>
        <begin position="342"/>
        <end position="370"/>
    </location>
</feature>
<feature type="transmembrane region" description="Helical" evidence="2">
    <location>
        <begin position="214"/>
        <end position="241"/>
    </location>
</feature>
<feature type="transmembrane region" description="Helical" evidence="2">
    <location>
        <begin position="66"/>
        <end position="82"/>
    </location>
</feature>
<gene>
    <name evidence="3" type="ORF">C1SCF055_LOCUS2651</name>
</gene>
<reference evidence="4 5" key="2">
    <citation type="submission" date="2024-05" db="EMBL/GenBank/DDBJ databases">
        <authorList>
            <person name="Chen Y."/>
            <person name="Shah S."/>
            <person name="Dougan E. K."/>
            <person name="Thang M."/>
            <person name="Chan C."/>
        </authorList>
    </citation>
    <scope>NUCLEOTIDE SEQUENCE [LARGE SCALE GENOMIC DNA]</scope>
</reference>
<feature type="transmembrane region" description="Helical" evidence="2">
    <location>
        <begin position="179"/>
        <end position="202"/>
    </location>
</feature>
<keyword evidence="2" id="KW-0812">Transmembrane</keyword>
<feature type="compositionally biased region" description="Low complexity" evidence="1">
    <location>
        <begin position="312"/>
        <end position="325"/>
    </location>
</feature>
<dbReference type="EMBL" id="CAMXCT020000123">
    <property type="protein sequence ID" value="CAL1127605.1"/>
    <property type="molecule type" value="Genomic_DNA"/>
</dbReference>
<name>A0A9P1BKB3_9DINO</name>
<evidence type="ECO:0000313" key="3">
    <source>
        <dbReference type="EMBL" id="CAI3974230.1"/>
    </source>
</evidence>
<evidence type="ECO:0000256" key="2">
    <source>
        <dbReference type="SAM" id="Phobius"/>
    </source>
</evidence>
<dbReference type="AlphaFoldDB" id="A0A9P1BKB3"/>
<feature type="transmembrane region" description="Helical" evidence="2">
    <location>
        <begin position="12"/>
        <end position="32"/>
    </location>
</feature>